<evidence type="ECO:0000313" key="1">
    <source>
        <dbReference type="EMBL" id="EEG91908.1"/>
    </source>
</evidence>
<name>C0G038_9FIRM</name>
<dbReference type="AlphaFoldDB" id="C0G038"/>
<comment type="caution">
    <text evidence="1">The sequence shown here is derived from an EMBL/GenBank/DDBJ whole genome shotgun (WGS) entry which is preliminary data.</text>
</comment>
<dbReference type="EMBL" id="ACFY01000170">
    <property type="protein sequence ID" value="EEG91908.1"/>
    <property type="molecule type" value="Genomic_DNA"/>
</dbReference>
<reference evidence="1 2" key="2">
    <citation type="submission" date="2009-03" db="EMBL/GenBank/DDBJ databases">
        <title>Draft genome sequence of Roseburia inulinivorans (DSM 16841).</title>
        <authorList>
            <person name="Sudarsanam P."/>
            <person name="Ley R."/>
            <person name="Guruge J."/>
            <person name="Turnbaugh P.J."/>
            <person name="Mahowald M."/>
            <person name="Liep D."/>
            <person name="Gordon J."/>
        </authorList>
    </citation>
    <scope>NUCLEOTIDE SEQUENCE [LARGE SCALE GENOMIC DNA]</scope>
    <source>
        <strain evidence="1 2">DSM 16841</strain>
    </source>
</reference>
<accession>C0G038</accession>
<protein>
    <submittedName>
        <fullName evidence="1">Uncharacterized protein</fullName>
    </submittedName>
</protein>
<sequence length="54" mass="6400">MTEMKNLCVGMEPAQRFFSESKRTLYKVMVEFQSIFHNLNQPGHTEYKTVMNEV</sequence>
<proteinExistence type="predicted"/>
<dbReference type="Proteomes" id="UP000003561">
    <property type="component" value="Unassembled WGS sequence"/>
</dbReference>
<gene>
    <name evidence="1" type="ORF">ROSEINA2194_04387</name>
</gene>
<organism evidence="1 2">
    <name type="scientific">Roseburia inulinivorans DSM 16841</name>
    <dbReference type="NCBI Taxonomy" id="622312"/>
    <lineage>
        <taxon>Bacteria</taxon>
        <taxon>Bacillati</taxon>
        <taxon>Bacillota</taxon>
        <taxon>Clostridia</taxon>
        <taxon>Lachnospirales</taxon>
        <taxon>Lachnospiraceae</taxon>
        <taxon>Roseburia</taxon>
    </lineage>
</organism>
<reference evidence="1 2" key="1">
    <citation type="submission" date="2009-02" db="EMBL/GenBank/DDBJ databases">
        <authorList>
            <person name="Fulton L."/>
            <person name="Clifton S."/>
            <person name="Fulton B."/>
            <person name="Xu J."/>
            <person name="Minx P."/>
            <person name="Pepin K.H."/>
            <person name="Johnson M."/>
            <person name="Bhonagiri V."/>
            <person name="Nash W.E."/>
            <person name="Mardis E.R."/>
            <person name="Wilson R.K."/>
        </authorList>
    </citation>
    <scope>NUCLEOTIDE SEQUENCE [LARGE SCALE GENOMIC DNA]</scope>
    <source>
        <strain evidence="1 2">DSM 16841</strain>
    </source>
</reference>
<evidence type="ECO:0000313" key="2">
    <source>
        <dbReference type="Proteomes" id="UP000003561"/>
    </source>
</evidence>